<dbReference type="SMART" id="SM00346">
    <property type="entry name" value="HTH_ICLR"/>
    <property type="match status" value="1"/>
</dbReference>
<dbReference type="SUPFAM" id="SSF46785">
    <property type="entry name" value="Winged helix' DNA-binding domain"/>
    <property type="match status" value="1"/>
</dbReference>
<evidence type="ECO:0000256" key="2">
    <source>
        <dbReference type="ARBA" id="ARBA00023125"/>
    </source>
</evidence>
<dbReference type="EMBL" id="PVUE01000013">
    <property type="protein sequence ID" value="PRZ40858.1"/>
    <property type="molecule type" value="Genomic_DNA"/>
</dbReference>
<dbReference type="GO" id="GO:0045892">
    <property type="term" value="P:negative regulation of DNA-templated transcription"/>
    <property type="evidence" value="ECO:0007669"/>
    <property type="project" value="TreeGrafter"/>
</dbReference>
<dbReference type="AlphaFoldDB" id="A0A2T0ZXQ7"/>
<dbReference type="PROSITE" id="PS51077">
    <property type="entry name" value="HTH_ICLR"/>
    <property type="match status" value="1"/>
</dbReference>
<protein>
    <submittedName>
        <fullName evidence="6">IclR family transcriptional regulator</fullName>
    </submittedName>
</protein>
<feature type="domain" description="IclR-ED" evidence="5">
    <location>
        <begin position="78"/>
        <end position="253"/>
    </location>
</feature>
<dbReference type="Gene3D" id="3.30.450.40">
    <property type="match status" value="1"/>
</dbReference>
<accession>A0A2T0ZXQ7</accession>
<evidence type="ECO:0000259" key="4">
    <source>
        <dbReference type="PROSITE" id="PS51077"/>
    </source>
</evidence>
<dbReference type="GO" id="GO:0003700">
    <property type="term" value="F:DNA-binding transcription factor activity"/>
    <property type="evidence" value="ECO:0007669"/>
    <property type="project" value="TreeGrafter"/>
</dbReference>
<dbReference type="InterPro" id="IPR036388">
    <property type="entry name" value="WH-like_DNA-bd_sf"/>
</dbReference>
<dbReference type="PANTHER" id="PTHR30136">
    <property type="entry name" value="HELIX-TURN-HELIX TRANSCRIPTIONAL REGULATOR, ICLR FAMILY"/>
    <property type="match status" value="1"/>
</dbReference>
<keyword evidence="3" id="KW-0804">Transcription</keyword>
<dbReference type="Proteomes" id="UP000237752">
    <property type="component" value="Unassembled WGS sequence"/>
</dbReference>
<dbReference type="InterPro" id="IPR050707">
    <property type="entry name" value="HTH_MetabolicPath_Reg"/>
</dbReference>
<sequence>MYCRADAAIIANDSAFLNTLSNGLGAVEVLADGRLTLRQLADALGLPRQTAYRIVHTMDLLGWLERRQSDDTYGLTTRLWGIGVRSHEATDLREIWAETVNRLGDQTGETVHLAVYDQGFSVYIGKHDGWHPIRSYTKLGGRSPAYCVATGKVLLAARPAEEITRLIHGDLTKFTATTMTEPSELRDELAKIRNEGHAVNSGEYRAEVGGIAVPIRSPLGDVIAAIGFSGPLERIQNKFAELLEALKKATSTR</sequence>
<dbReference type="Pfam" id="PF09339">
    <property type="entry name" value="HTH_IclR"/>
    <property type="match status" value="1"/>
</dbReference>
<keyword evidence="2" id="KW-0238">DNA-binding</keyword>
<dbReference type="GO" id="GO:0003677">
    <property type="term" value="F:DNA binding"/>
    <property type="evidence" value="ECO:0007669"/>
    <property type="project" value="UniProtKB-KW"/>
</dbReference>
<dbReference type="PROSITE" id="PS51078">
    <property type="entry name" value="ICLR_ED"/>
    <property type="match status" value="1"/>
</dbReference>
<evidence type="ECO:0000259" key="5">
    <source>
        <dbReference type="PROSITE" id="PS51078"/>
    </source>
</evidence>
<proteinExistence type="predicted"/>
<dbReference type="PANTHER" id="PTHR30136:SF35">
    <property type="entry name" value="HTH-TYPE TRANSCRIPTIONAL REGULATOR RV1719"/>
    <property type="match status" value="1"/>
</dbReference>
<dbReference type="InterPro" id="IPR029016">
    <property type="entry name" value="GAF-like_dom_sf"/>
</dbReference>
<keyword evidence="7" id="KW-1185">Reference proteome</keyword>
<comment type="caution">
    <text evidence="6">The sequence shown here is derived from an EMBL/GenBank/DDBJ whole genome shotgun (WGS) entry which is preliminary data.</text>
</comment>
<dbReference type="Pfam" id="PF01614">
    <property type="entry name" value="IclR_C"/>
    <property type="match status" value="1"/>
</dbReference>
<dbReference type="InterPro" id="IPR005471">
    <property type="entry name" value="Tscrpt_reg_IclR_N"/>
</dbReference>
<evidence type="ECO:0000256" key="1">
    <source>
        <dbReference type="ARBA" id="ARBA00023015"/>
    </source>
</evidence>
<evidence type="ECO:0000256" key="3">
    <source>
        <dbReference type="ARBA" id="ARBA00023163"/>
    </source>
</evidence>
<organism evidence="6 7">
    <name type="scientific">Antricoccus suffuscus</name>
    <dbReference type="NCBI Taxonomy" id="1629062"/>
    <lineage>
        <taxon>Bacteria</taxon>
        <taxon>Bacillati</taxon>
        <taxon>Actinomycetota</taxon>
        <taxon>Actinomycetes</taxon>
        <taxon>Geodermatophilales</taxon>
        <taxon>Antricoccaceae</taxon>
        <taxon>Antricoccus</taxon>
    </lineage>
</organism>
<keyword evidence="1" id="KW-0805">Transcription regulation</keyword>
<dbReference type="Gene3D" id="1.10.10.10">
    <property type="entry name" value="Winged helix-like DNA-binding domain superfamily/Winged helix DNA-binding domain"/>
    <property type="match status" value="1"/>
</dbReference>
<evidence type="ECO:0000313" key="7">
    <source>
        <dbReference type="Proteomes" id="UP000237752"/>
    </source>
</evidence>
<gene>
    <name evidence="6" type="ORF">CLV47_11323</name>
</gene>
<feature type="domain" description="HTH iclR-type" evidence="4">
    <location>
        <begin position="17"/>
        <end position="77"/>
    </location>
</feature>
<dbReference type="InterPro" id="IPR014757">
    <property type="entry name" value="Tscrpt_reg_IclR_C"/>
</dbReference>
<dbReference type="InterPro" id="IPR036390">
    <property type="entry name" value="WH_DNA-bd_sf"/>
</dbReference>
<reference evidence="6 7" key="1">
    <citation type="submission" date="2018-03" db="EMBL/GenBank/DDBJ databases">
        <title>Genomic Encyclopedia of Archaeal and Bacterial Type Strains, Phase II (KMG-II): from individual species to whole genera.</title>
        <authorList>
            <person name="Goeker M."/>
        </authorList>
    </citation>
    <scope>NUCLEOTIDE SEQUENCE [LARGE SCALE GENOMIC DNA]</scope>
    <source>
        <strain evidence="6 7">DSM 100065</strain>
    </source>
</reference>
<name>A0A2T0ZXQ7_9ACTN</name>
<evidence type="ECO:0000313" key="6">
    <source>
        <dbReference type="EMBL" id="PRZ40858.1"/>
    </source>
</evidence>
<dbReference type="SUPFAM" id="SSF55781">
    <property type="entry name" value="GAF domain-like"/>
    <property type="match status" value="1"/>
</dbReference>